<gene>
    <name evidence="2" type="ORF">AAP_06174</name>
</gene>
<proteinExistence type="predicted"/>
<feature type="compositionally biased region" description="Low complexity" evidence="1">
    <location>
        <begin position="639"/>
        <end position="660"/>
    </location>
</feature>
<organism evidence="2 3">
    <name type="scientific">Ascosphaera apis ARSEF 7405</name>
    <dbReference type="NCBI Taxonomy" id="392613"/>
    <lineage>
        <taxon>Eukaryota</taxon>
        <taxon>Fungi</taxon>
        <taxon>Dikarya</taxon>
        <taxon>Ascomycota</taxon>
        <taxon>Pezizomycotina</taxon>
        <taxon>Eurotiomycetes</taxon>
        <taxon>Eurotiomycetidae</taxon>
        <taxon>Onygenales</taxon>
        <taxon>Ascosphaeraceae</taxon>
        <taxon>Ascosphaera</taxon>
    </lineage>
</organism>
<dbReference type="FunFam" id="3.20.20.70:FF:000135">
    <property type="entry name" value="Pentafunctional AROM polypeptide"/>
    <property type="match status" value="1"/>
</dbReference>
<protein>
    <submittedName>
        <fullName evidence="2">Aldolase-type TIM barrel</fullName>
    </submittedName>
</protein>
<dbReference type="VEuPathDB" id="FungiDB:AAP_06174"/>
<dbReference type="SUPFAM" id="SSF51569">
    <property type="entry name" value="Aldolase"/>
    <property type="match status" value="1"/>
</dbReference>
<accession>A0A167UZV3</accession>
<keyword evidence="3" id="KW-1185">Reference proteome</keyword>
<evidence type="ECO:0000256" key="1">
    <source>
        <dbReference type="SAM" id="MobiDB-lite"/>
    </source>
</evidence>
<dbReference type="Pfam" id="PF01487">
    <property type="entry name" value="DHquinase_I"/>
    <property type="match status" value="1"/>
</dbReference>
<dbReference type="InterPro" id="IPR013785">
    <property type="entry name" value="Aldolase_TIM"/>
</dbReference>
<name>A0A167UZV3_9EURO</name>
<dbReference type="AlphaFoldDB" id="A0A167UZV3"/>
<reference evidence="2 3" key="1">
    <citation type="journal article" date="2016" name="Genome Biol. Evol.">
        <title>Divergent and convergent evolution of fungal pathogenicity.</title>
        <authorList>
            <person name="Shang Y."/>
            <person name="Xiao G."/>
            <person name="Zheng P."/>
            <person name="Cen K."/>
            <person name="Zhan S."/>
            <person name="Wang C."/>
        </authorList>
    </citation>
    <scope>NUCLEOTIDE SEQUENCE [LARGE SCALE GENOMIC DNA]</scope>
    <source>
        <strain evidence="2 3">ARSEF 7405</strain>
    </source>
</reference>
<sequence>MEGPLAVELPPQYIPLAAKHITELDDSVRPITIVHQAGEAHIPVIIANILGKSFFDGGDGIQEQQQREDNQQQQQLRSDRKRPIVLGVEAGEFLKQRASLAESAVTASASNNGNLLINTHCVDDGSAPDERLTEACVYEFLYYSGPLLRKHLTRFLSLILGQSHIHDDLSRKKRTNFISTTFPDVRTALPNLDILSVGADAVEIRVDLLRESLGDGRHSDVPSLKYVGSQVAQLRQRTELPIIFTTRCKNENGQFPMDDPWLFYKYLYRAIQWGIEYIDVELWLPETIRQRLWEKRGYSTIMSAFHDFSGEWKWLAPEAEVKFQEGLKYAHIVKMISMVTAKEENFALECFRSMIQSKYPRAMLSAVNMGHTGQLSRVMNTVFSPITHPLLPMVAAPGQLTAAEINQFQHVLGQLPRRDFYAIGTFRSTPETDFIEKCFNELGLSHNFTCIDRIVSVGPDSGASMGIAASPQYSIEKLTASPSFGGAYANPPIPASPNISSCVGALTDSVQAIGMLDVITVDETNGVPVLTGSNALWKGIRAALTRDFVPSAYHSGSAIVVSDAECNAGAAIYALKSLGIGKIYSVGFRAVGPLKGVLEPVTSLEALQRIEKVCVIVSALSAEKSLLVQPLLKHFAPSLPSPAGTPTSTPSTTATAADTTMGKEREQIQTQGHISRGSRAVYLDLSHFFGGVSASPASPKGDPHTYASSLGWTAYGSSDVRAWTMVETLRLLAGQNVPFDFVQMASGKGFC</sequence>
<dbReference type="OrthoDB" id="197068at2759"/>
<dbReference type="CDD" id="cd00502">
    <property type="entry name" value="DHQase_I"/>
    <property type="match status" value="1"/>
</dbReference>
<dbReference type="Gene3D" id="3.20.20.70">
    <property type="entry name" value="Aldolase class I"/>
    <property type="match status" value="1"/>
</dbReference>
<dbReference type="GO" id="GO:0003855">
    <property type="term" value="F:3-dehydroquinate dehydratase activity"/>
    <property type="evidence" value="ECO:0007669"/>
    <property type="project" value="InterPro"/>
</dbReference>
<feature type="region of interest" description="Disordered" evidence="1">
    <location>
        <begin position="639"/>
        <end position="661"/>
    </location>
</feature>
<dbReference type="InterPro" id="IPR001381">
    <property type="entry name" value="DHquinase_I"/>
</dbReference>
<evidence type="ECO:0000313" key="3">
    <source>
        <dbReference type="Proteomes" id="UP000242877"/>
    </source>
</evidence>
<evidence type="ECO:0000313" key="2">
    <source>
        <dbReference type="EMBL" id="KZZ86835.1"/>
    </source>
</evidence>
<dbReference type="PANTHER" id="PTHR43783">
    <property type="entry name" value="UDP-N-ACETYLGLUCOSAMINE 1-CARBOXYVINYLTRANSFERASE"/>
    <property type="match status" value="1"/>
</dbReference>
<dbReference type="InterPro" id="IPR050068">
    <property type="entry name" value="MurA_subfamily"/>
</dbReference>
<dbReference type="Proteomes" id="UP000242877">
    <property type="component" value="Unassembled WGS sequence"/>
</dbReference>
<dbReference type="PANTHER" id="PTHR43783:SF1">
    <property type="entry name" value="UDP-N-ACETYLGLUCOSAMINE 1-CARBOXYVINYLTRANSFERASE"/>
    <property type="match status" value="1"/>
</dbReference>
<dbReference type="EMBL" id="AZGZ01000046">
    <property type="protein sequence ID" value="KZZ86835.1"/>
    <property type="molecule type" value="Genomic_DNA"/>
</dbReference>
<comment type="caution">
    <text evidence="2">The sequence shown here is derived from an EMBL/GenBank/DDBJ whole genome shotgun (WGS) entry which is preliminary data.</text>
</comment>